<sequence>MLLNAETAISTSKVLLVPYSTWHVPRYHEWMQDEEIQEATASEPLTLEEEYSMQRSWRQDADKLTFITCRPVTQPGSNSTQIKLCPEDESAANMIGDINLFLRVEDGEDGDAPPQIVGEIELMVAEKLNQRRGFGKASVLVFMRYIAEKQVEILEEFVQSLDDGEREKVVQAAGTGGLRLQCLSVKIGQDNVRSLALFESLGFVKVSAEPNFFGEFELRRLDLAVSGFVEALGVAGVEGYVELDYQRKE</sequence>
<keyword evidence="2" id="KW-0808">Transferase</keyword>
<accession>A0AAD6GBP7</accession>
<evidence type="ECO:0000256" key="2">
    <source>
        <dbReference type="ARBA" id="ARBA00022679"/>
    </source>
</evidence>
<keyword evidence="3" id="KW-0012">Acyltransferase</keyword>
<dbReference type="PANTHER" id="PTHR13256:SF16">
    <property type="entry name" value="ALPHA_BETA-TUBULIN-N-ACETYLTRANSFERASE 9"/>
    <property type="match status" value="1"/>
</dbReference>
<proteinExistence type="inferred from homology"/>
<evidence type="ECO:0000256" key="1">
    <source>
        <dbReference type="ARBA" id="ARBA00009342"/>
    </source>
</evidence>
<dbReference type="GO" id="GO:0008080">
    <property type="term" value="F:N-acetyltransferase activity"/>
    <property type="evidence" value="ECO:0007669"/>
    <property type="project" value="InterPro"/>
</dbReference>
<evidence type="ECO:0000256" key="3">
    <source>
        <dbReference type="ARBA" id="ARBA00023315"/>
    </source>
</evidence>
<dbReference type="InterPro" id="IPR039135">
    <property type="entry name" value="NAT9-like"/>
</dbReference>
<comment type="caution">
    <text evidence="5">The sequence shown here is derived from an EMBL/GenBank/DDBJ whole genome shotgun (WGS) entry which is preliminary data.</text>
</comment>
<comment type="similarity">
    <text evidence="1">Belongs to the acetyltransferase family. GNAT subfamily.</text>
</comment>
<protein>
    <recommendedName>
        <fullName evidence="4">N-acetyltransferase domain-containing protein</fullName>
    </recommendedName>
</protein>
<keyword evidence="6" id="KW-1185">Reference proteome</keyword>
<dbReference type="InterPro" id="IPR016181">
    <property type="entry name" value="Acyl_CoA_acyltransferase"/>
</dbReference>
<organism evidence="5 6">
    <name type="scientific">Penicillium frequentans</name>
    <dbReference type="NCBI Taxonomy" id="3151616"/>
    <lineage>
        <taxon>Eukaryota</taxon>
        <taxon>Fungi</taxon>
        <taxon>Dikarya</taxon>
        <taxon>Ascomycota</taxon>
        <taxon>Pezizomycotina</taxon>
        <taxon>Eurotiomycetes</taxon>
        <taxon>Eurotiomycetidae</taxon>
        <taxon>Eurotiales</taxon>
        <taxon>Aspergillaceae</taxon>
        <taxon>Penicillium</taxon>
    </lineage>
</organism>
<dbReference type="EMBL" id="JAQIZZ010000007">
    <property type="protein sequence ID" value="KAJ5532307.1"/>
    <property type="molecule type" value="Genomic_DNA"/>
</dbReference>
<name>A0AAD6GBP7_9EURO</name>
<dbReference type="AlphaFoldDB" id="A0AAD6GBP7"/>
<dbReference type="SUPFAM" id="SSF55729">
    <property type="entry name" value="Acyl-CoA N-acyltransferases (Nat)"/>
    <property type="match status" value="1"/>
</dbReference>
<reference evidence="5 6" key="1">
    <citation type="journal article" date="2023" name="IMA Fungus">
        <title>Comparative genomic study of the Penicillium genus elucidates a diverse pangenome and 15 lateral gene transfer events.</title>
        <authorList>
            <person name="Petersen C."/>
            <person name="Sorensen T."/>
            <person name="Nielsen M.R."/>
            <person name="Sondergaard T.E."/>
            <person name="Sorensen J.L."/>
            <person name="Fitzpatrick D.A."/>
            <person name="Frisvad J.C."/>
            <person name="Nielsen K.L."/>
        </authorList>
    </citation>
    <scope>NUCLEOTIDE SEQUENCE [LARGE SCALE GENOMIC DNA]</scope>
    <source>
        <strain evidence="5 6">IBT 35679</strain>
    </source>
</reference>
<evidence type="ECO:0000313" key="5">
    <source>
        <dbReference type="EMBL" id="KAJ5532307.1"/>
    </source>
</evidence>
<dbReference type="Proteomes" id="UP001220324">
    <property type="component" value="Unassembled WGS sequence"/>
</dbReference>
<dbReference type="InterPro" id="IPR000182">
    <property type="entry name" value="GNAT_dom"/>
</dbReference>
<evidence type="ECO:0000313" key="6">
    <source>
        <dbReference type="Proteomes" id="UP001220324"/>
    </source>
</evidence>
<gene>
    <name evidence="5" type="ORF">N7494_008859</name>
</gene>
<feature type="domain" description="N-acetyltransferase" evidence="4">
    <location>
        <begin position="14"/>
        <end position="204"/>
    </location>
</feature>
<evidence type="ECO:0000259" key="4">
    <source>
        <dbReference type="Pfam" id="PF13302"/>
    </source>
</evidence>
<dbReference type="Pfam" id="PF13302">
    <property type="entry name" value="Acetyltransf_3"/>
    <property type="match status" value="1"/>
</dbReference>
<dbReference type="Gene3D" id="3.40.630.30">
    <property type="match status" value="1"/>
</dbReference>
<dbReference type="PANTHER" id="PTHR13256">
    <property type="entry name" value="N-ACETYLTRANSFERASE 9"/>
    <property type="match status" value="1"/>
</dbReference>